<name>A0A1Y1VLG7_9FUNG</name>
<gene>
    <name evidence="3" type="ORF">BCR36DRAFT_277076</name>
</gene>
<proteinExistence type="predicted"/>
<keyword evidence="1" id="KW-0175">Coiled coil</keyword>
<evidence type="ECO:0000256" key="1">
    <source>
        <dbReference type="SAM" id="Coils"/>
    </source>
</evidence>
<reference evidence="3 4" key="1">
    <citation type="submission" date="2016-08" db="EMBL/GenBank/DDBJ databases">
        <title>Genomes of anaerobic fungi encode conserved fungal cellulosomes for biomass hydrolysis.</title>
        <authorList>
            <consortium name="DOE Joint Genome Institute"/>
            <person name="Haitjema C.H."/>
            <person name="Gilmore S.P."/>
            <person name="Henske J.K."/>
            <person name="Solomon K.V."/>
            <person name="De Groot R."/>
            <person name="Kuo A."/>
            <person name="Mondo S.J."/>
            <person name="Salamov A.A."/>
            <person name="Labutti K."/>
            <person name="Zhao Z."/>
            <person name="Chiniquy J."/>
            <person name="Barry K."/>
            <person name="Brewer H.M."/>
            <person name="Purvine S.O."/>
            <person name="Wright A.T."/>
            <person name="Boxma B."/>
            <person name="Van Alen T."/>
            <person name="Hackstein J.H."/>
            <person name="Baker S.E."/>
            <person name="Grigoriev I.V."/>
            <person name="O'Malley M.A."/>
        </authorList>
    </citation>
    <scope>NUCLEOTIDE SEQUENCE [LARGE SCALE GENOMIC DNA]</scope>
    <source>
        <strain evidence="4">finn</strain>
    </source>
</reference>
<evidence type="ECO:0000313" key="4">
    <source>
        <dbReference type="Proteomes" id="UP000193719"/>
    </source>
</evidence>
<protein>
    <submittedName>
        <fullName evidence="3">Uncharacterized protein</fullName>
    </submittedName>
</protein>
<comment type="caution">
    <text evidence="3">The sequence shown here is derived from an EMBL/GenBank/DDBJ whole genome shotgun (WGS) entry which is preliminary data.</text>
</comment>
<dbReference type="AlphaFoldDB" id="A0A1Y1VLG7"/>
<organism evidence="3 4">
    <name type="scientific">Piromyces finnis</name>
    <dbReference type="NCBI Taxonomy" id="1754191"/>
    <lineage>
        <taxon>Eukaryota</taxon>
        <taxon>Fungi</taxon>
        <taxon>Fungi incertae sedis</taxon>
        <taxon>Chytridiomycota</taxon>
        <taxon>Chytridiomycota incertae sedis</taxon>
        <taxon>Neocallimastigomycetes</taxon>
        <taxon>Neocallimastigales</taxon>
        <taxon>Neocallimastigaceae</taxon>
        <taxon>Piromyces</taxon>
    </lineage>
</organism>
<evidence type="ECO:0000256" key="2">
    <source>
        <dbReference type="SAM" id="Phobius"/>
    </source>
</evidence>
<feature type="transmembrane region" description="Helical" evidence="2">
    <location>
        <begin position="6"/>
        <end position="29"/>
    </location>
</feature>
<accession>A0A1Y1VLG7</accession>
<reference evidence="3 4" key="2">
    <citation type="submission" date="2016-08" db="EMBL/GenBank/DDBJ databases">
        <title>Pervasive Adenine N6-methylation of Active Genes in Fungi.</title>
        <authorList>
            <consortium name="DOE Joint Genome Institute"/>
            <person name="Mondo S.J."/>
            <person name="Dannebaum R.O."/>
            <person name="Kuo R.C."/>
            <person name="Labutti K."/>
            <person name="Haridas S."/>
            <person name="Kuo A."/>
            <person name="Salamov A."/>
            <person name="Ahrendt S.R."/>
            <person name="Lipzen A."/>
            <person name="Sullivan W."/>
            <person name="Andreopoulos W.B."/>
            <person name="Clum A."/>
            <person name="Lindquist E."/>
            <person name="Daum C."/>
            <person name="Ramamoorthy G.K."/>
            <person name="Gryganskyi A."/>
            <person name="Culley D."/>
            <person name="Magnuson J.K."/>
            <person name="James T.Y."/>
            <person name="O'Malley M.A."/>
            <person name="Stajich J.E."/>
            <person name="Spatafora J.W."/>
            <person name="Visel A."/>
            <person name="Grigoriev I.V."/>
        </authorList>
    </citation>
    <scope>NUCLEOTIDE SEQUENCE [LARGE SCALE GENOMIC DNA]</scope>
    <source>
        <strain evidence="4">finn</strain>
    </source>
</reference>
<sequence length="770" mass="90024">MLTWWAFGNICLFAGLIYIFLQYGIPILWDKLQEKYGFKIGLYNFYKYKFEFSADKIHGINKGLIINNVGSIEKINMTALRILPKISFSRLNKHWFTVEIQNLCILIDGKKIKKNIGNIKKNKTKKIKPKKNNKLKKKLNKLFNNFINSILNNNALHFILNNVIKHLFAISIENVDIRYITSQNTLINYRQDFIYIYSGIEPSTIISVNTENSNNYQDFFLRVLISPFSINHYQNIKLLPDEKLVYDFNYQLTEPIFENINKVTPLLMSEESTEFTLKWTSKINFRRNIELGIYINGFTIEINEIKKLMKTLKQQNNKYNSSSISEDKIINDTEEFKDIIDNKDNKVTQSIKTTNEVKDDFLVQNSNNEDDINYDIIETVLDYLDALNIHLKFNINRLAVIKTNNKLYSLPSILLTLNKLSLETSIVSVPETERQIIHDSTFEIYDLVVDLFNGKMSAIYLENNEMQLFRLPYFSTIINNSSIKDIRKIEDVFNCCNLFQILVDSPEINVCETYVSMILEELFCSKNINNELKVRRGPSMSFSSATSSFENISENIINEEIEMKKQKKPISSPQNKLILTILEFLTIYTSIHIVNPSFKMRLSKNTVRSHLPKFPSHHFLVFATHIDEIYIKGIAHNIISSKEYHSYMEKLRSNNMNKSSTEKSPKNLKIDRDVLYNILRSDLYDPDSNINFNIVFKNFYVDTKLVKQGDVYNLSYSNEKDLHMDNFQINLSLSLPKINRFGNVEKNIPTKGKLLLYFKNILIVFIFNNI</sequence>
<dbReference type="STRING" id="1754191.A0A1Y1VLG7"/>
<keyword evidence="2" id="KW-1133">Transmembrane helix</keyword>
<feature type="coiled-coil region" evidence="1">
    <location>
        <begin position="295"/>
        <end position="322"/>
    </location>
</feature>
<keyword evidence="2" id="KW-0812">Transmembrane</keyword>
<dbReference type="EMBL" id="MCFH01000004">
    <property type="protein sequence ID" value="ORX58599.1"/>
    <property type="molecule type" value="Genomic_DNA"/>
</dbReference>
<keyword evidence="4" id="KW-1185">Reference proteome</keyword>
<keyword evidence="2" id="KW-0472">Membrane</keyword>
<dbReference type="Proteomes" id="UP000193719">
    <property type="component" value="Unassembled WGS sequence"/>
</dbReference>
<evidence type="ECO:0000313" key="3">
    <source>
        <dbReference type="EMBL" id="ORX58599.1"/>
    </source>
</evidence>